<keyword evidence="1" id="KW-0472">Membrane</keyword>
<proteinExistence type="predicted"/>
<feature type="transmembrane region" description="Helical" evidence="1">
    <location>
        <begin position="318"/>
        <end position="342"/>
    </location>
</feature>
<evidence type="ECO:0000313" key="2">
    <source>
        <dbReference type="EMBL" id="QYS96593.1"/>
    </source>
</evidence>
<protein>
    <submittedName>
        <fullName evidence="2">Uncharacterized protein</fullName>
    </submittedName>
</protein>
<feature type="transmembrane region" description="Helical" evidence="1">
    <location>
        <begin position="198"/>
        <end position="217"/>
    </location>
</feature>
<accession>A0A8G0L6D6</accession>
<sequence length="358" mass="40231">MALSRALYALPIVLPVAVMVRVLATMTVVPGPFIDDADLRGLYTLQNGTSVPILKSLYGVPGLDDAITQVAITFCQLVFHDDERMWWQCVVFLTDYAGLTALWMLESMRTANRGTFFQTFAVPLFLAQFVTVGNIAPLYFYFFYVFSPLKKYSTASARLIDGAGVLAILPTLLVVYYIPHLISLFHPDFKTRHLANWIWQLYPLWASILLFTLSSVIRPFLSDNAEVVQHRNKTGIRVIGGVMITLSTISYWYMLLFSPLSVSEALIPRYFIELPKDTPTSLTSIFQYDFITSFTSVLLWLAYHLGDLKSAGICQLSWPRILLSSVVIGCLGGPGVLVWVGWLTREELMASTEHSKTN</sequence>
<reference evidence="2 3" key="1">
    <citation type="journal article" date="2021" name="BMC Genomics">
        <title>Telomere-to-telomere genome assembly of asparaginase-producing Trichoderma simmonsii.</title>
        <authorList>
            <person name="Chung D."/>
            <person name="Kwon Y.M."/>
            <person name="Yang Y."/>
        </authorList>
    </citation>
    <scope>NUCLEOTIDE SEQUENCE [LARGE SCALE GENOMIC DNA]</scope>
    <source>
        <strain evidence="2 3">GH-Sj1</strain>
    </source>
</reference>
<evidence type="ECO:0000256" key="1">
    <source>
        <dbReference type="SAM" id="Phobius"/>
    </source>
</evidence>
<feature type="transmembrane region" description="Helical" evidence="1">
    <location>
        <begin position="285"/>
        <end position="306"/>
    </location>
</feature>
<feature type="transmembrane region" description="Helical" evidence="1">
    <location>
        <begin position="159"/>
        <end position="178"/>
    </location>
</feature>
<organism evidence="2 3">
    <name type="scientific">Trichoderma simmonsii</name>
    <dbReference type="NCBI Taxonomy" id="1491479"/>
    <lineage>
        <taxon>Eukaryota</taxon>
        <taxon>Fungi</taxon>
        <taxon>Dikarya</taxon>
        <taxon>Ascomycota</taxon>
        <taxon>Pezizomycotina</taxon>
        <taxon>Sordariomycetes</taxon>
        <taxon>Hypocreomycetidae</taxon>
        <taxon>Hypocreales</taxon>
        <taxon>Hypocreaceae</taxon>
        <taxon>Trichoderma</taxon>
    </lineage>
</organism>
<evidence type="ECO:0000313" key="3">
    <source>
        <dbReference type="Proteomes" id="UP000826661"/>
    </source>
</evidence>
<dbReference type="Proteomes" id="UP000826661">
    <property type="component" value="Chromosome II"/>
</dbReference>
<feature type="transmembrane region" description="Helical" evidence="1">
    <location>
        <begin position="85"/>
        <end position="105"/>
    </location>
</feature>
<dbReference type="AlphaFoldDB" id="A0A8G0L6D6"/>
<dbReference type="EMBL" id="CP075865">
    <property type="protein sequence ID" value="QYS96593.1"/>
    <property type="molecule type" value="Genomic_DNA"/>
</dbReference>
<keyword evidence="3" id="KW-1185">Reference proteome</keyword>
<keyword evidence="1" id="KW-0812">Transmembrane</keyword>
<feature type="transmembrane region" description="Helical" evidence="1">
    <location>
        <begin position="125"/>
        <end position="147"/>
    </location>
</feature>
<name>A0A8G0L6D6_9HYPO</name>
<feature type="transmembrane region" description="Helical" evidence="1">
    <location>
        <begin position="6"/>
        <end position="24"/>
    </location>
</feature>
<keyword evidence="1" id="KW-1133">Transmembrane helix</keyword>
<feature type="transmembrane region" description="Helical" evidence="1">
    <location>
        <begin position="238"/>
        <end position="256"/>
    </location>
</feature>
<gene>
    <name evidence="2" type="ORF">H0G86_003832</name>
</gene>